<organism evidence="2 3">
    <name type="scientific">Rosistilla carotiformis</name>
    <dbReference type="NCBI Taxonomy" id="2528017"/>
    <lineage>
        <taxon>Bacteria</taxon>
        <taxon>Pseudomonadati</taxon>
        <taxon>Planctomycetota</taxon>
        <taxon>Planctomycetia</taxon>
        <taxon>Pirellulales</taxon>
        <taxon>Pirellulaceae</taxon>
        <taxon>Rosistilla</taxon>
    </lineage>
</organism>
<dbReference type="KEGG" id="rcf:Poly24_11150"/>
<sequence length="149" mass="16812">MPNRLPDKGVVFSMSQWFVQQDEDTEIGPLRPSELLDLVRQGVVTRQTLCRKEDSPWCYAQDVGGLFQAAESQVASYRCPHCQKSISQPPTFCKGCNKYVDEAIEVLRDASGRKLDAKSQAFASTKGSVSKWSDWVSRLKSQRAKRKQP</sequence>
<dbReference type="EMBL" id="CP036348">
    <property type="protein sequence ID" value="QDV67420.1"/>
    <property type="molecule type" value="Genomic_DNA"/>
</dbReference>
<gene>
    <name evidence="2" type="ORF">Poly24_11150</name>
</gene>
<reference evidence="2 3" key="1">
    <citation type="submission" date="2019-02" db="EMBL/GenBank/DDBJ databases">
        <title>Deep-cultivation of Planctomycetes and their phenomic and genomic characterization uncovers novel biology.</title>
        <authorList>
            <person name="Wiegand S."/>
            <person name="Jogler M."/>
            <person name="Boedeker C."/>
            <person name="Pinto D."/>
            <person name="Vollmers J."/>
            <person name="Rivas-Marin E."/>
            <person name="Kohn T."/>
            <person name="Peeters S.H."/>
            <person name="Heuer A."/>
            <person name="Rast P."/>
            <person name="Oberbeckmann S."/>
            <person name="Bunk B."/>
            <person name="Jeske O."/>
            <person name="Meyerdierks A."/>
            <person name="Storesund J.E."/>
            <person name="Kallscheuer N."/>
            <person name="Luecker S."/>
            <person name="Lage O.M."/>
            <person name="Pohl T."/>
            <person name="Merkel B.J."/>
            <person name="Hornburger P."/>
            <person name="Mueller R.-W."/>
            <person name="Bruemmer F."/>
            <person name="Labrenz M."/>
            <person name="Spormann A.M."/>
            <person name="Op den Camp H."/>
            <person name="Overmann J."/>
            <person name="Amann R."/>
            <person name="Jetten M.S.M."/>
            <person name="Mascher T."/>
            <person name="Medema M.H."/>
            <person name="Devos D.P."/>
            <person name="Kaster A.-K."/>
            <person name="Ovreas L."/>
            <person name="Rohde M."/>
            <person name="Galperin M.Y."/>
            <person name="Jogler C."/>
        </authorList>
    </citation>
    <scope>NUCLEOTIDE SEQUENCE [LARGE SCALE GENOMIC DNA]</scope>
    <source>
        <strain evidence="2 3">Poly24</strain>
    </source>
</reference>
<proteinExistence type="predicted"/>
<accession>A0A518JPD9</accession>
<feature type="domain" description="GYF" evidence="1">
    <location>
        <begin position="17"/>
        <end position="66"/>
    </location>
</feature>
<dbReference type="RefSeq" id="WP_145091564.1">
    <property type="nucleotide sequence ID" value="NZ_CP036348.1"/>
</dbReference>
<keyword evidence="3" id="KW-1185">Reference proteome</keyword>
<dbReference type="AlphaFoldDB" id="A0A518JPD9"/>
<dbReference type="OrthoDB" id="276348at2"/>
<evidence type="ECO:0000259" key="1">
    <source>
        <dbReference type="Pfam" id="PF14237"/>
    </source>
</evidence>
<evidence type="ECO:0000313" key="2">
    <source>
        <dbReference type="EMBL" id="QDV67420.1"/>
    </source>
</evidence>
<protein>
    <recommendedName>
        <fullName evidence="1">GYF domain-containing protein</fullName>
    </recommendedName>
</protein>
<dbReference type="Proteomes" id="UP000315082">
    <property type="component" value="Chromosome"/>
</dbReference>
<dbReference type="InterPro" id="IPR025640">
    <property type="entry name" value="GYF_2"/>
</dbReference>
<name>A0A518JPD9_9BACT</name>
<dbReference type="Pfam" id="PF14237">
    <property type="entry name" value="GYF_2"/>
    <property type="match status" value="1"/>
</dbReference>
<evidence type="ECO:0000313" key="3">
    <source>
        <dbReference type="Proteomes" id="UP000315082"/>
    </source>
</evidence>